<dbReference type="EMBL" id="CP071444">
    <property type="protein sequence ID" value="QSX07923.1"/>
    <property type="molecule type" value="Genomic_DNA"/>
</dbReference>
<dbReference type="PANTHER" id="PTHR42953">
    <property type="entry name" value="HIGH-AFFINITY ZINC UPTAKE SYSTEM PROTEIN ZNUA-RELATED"/>
    <property type="match status" value="1"/>
</dbReference>
<evidence type="ECO:0000256" key="1">
    <source>
        <dbReference type="ARBA" id="ARBA00011028"/>
    </source>
</evidence>
<dbReference type="Gene3D" id="3.40.50.1980">
    <property type="entry name" value="Nitrogenase molybdenum iron protein domain"/>
    <property type="match status" value="2"/>
</dbReference>
<dbReference type="KEGG" id="alka:J0B03_08915"/>
<proteinExistence type="inferred from homology"/>
<evidence type="ECO:0000256" key="5">
    <source>
        <dbReference type="SAM" id="SignalP"/>
    </source>
</evidence>
<dbReference type="AlphaFoldDB" id="A0A974XGK4"/>
<dbReference type="PANTHER" id="PTHR42953:SF3">
    <property type="entry name" value="HIGH-AFFINITY ZINC UPTAKE SYSTEM PROTEIN ZNUA"/>
    <property type="match status" value="1"/>
</dbReference>
<evidence type="ECO:0000256" key="4">
    <source>
        <dbReference type="SAM" id="Coils"/>
    </source>
</evidence>
<dbReference type="GO" id="GO:0046872">
    <property type="term" value="F:metal ion binding"/>
    <property type="evidence" value="ECO:0007669"/>
    <property type="project" value="InterPro"/>
</dbReference>
<keyword evidence="2" id="KW-0813">Transport</keyword>
<sequence length="319" mass="36527">MTGKKKVGILLLLTAVLMLYGCADSSEKRDPLEDDRRTVAVSILPQQTFVEKVAGDRVDVVTMVPPGNNPENYQVKPQDMVALSNASVYFAMGVEAEKAGLLDRVADLNPEMIIVRQDEIVDQAYPHIDYDFHDIPGVREEGSDLELDHEEEDDHTHEGRDTHIWLSPKRVQVMVENIRDRLSELDPENKEFYETNAESYLQELRTLDEEIRMAMEELPYKTFLIYHPSMGYFAQDYGLTMVPIESEGKDATASRLRSIIDFAREEDVKVVFYQLEHDKNQAETIAQELGGTVMELAPLDPDYLENMRRIKDVFVQVLK</sequence>
<accession>A0A974XGK4</accession>
<dbReference type="Proteomes" id="UP000663499">
    <property type="component" value="Chromosome"/>
</dbReference>
<organism evidence="6 7">
    <name type="scientific">Alkalibacter rhizosphaerae</name>
    <dbReference type="NCBI Taxonomy" id="2815577"/>
    <lineage>
        <taxon>Bacteria</taxon>
        <taxon>Bacillati</taxon>
        <taxon>Bacillota</taxon>
        <taxon>Clostridia</taxon>
        <taxon>Eubacteriales</taxon>
        <taxon>Eubacteriaceae</taxon>
        <taxon>Alkalibacter</taxon>
    </lineage>
</organism>
<dbReference type="InterPro" id="IPR006127">
    <property type="entry name" value="ZnuA-like"/>
</dbReference>
<comment type="similarity">
    <text evidence="1">Belongs to the bacterial solute-binding protein 9 family.</text>
</comment>
<evidence type="ECO:0000256" key="3">
    <source>
        <dbReference type="ARBA" id="ARBA00022729"/>
    </source>
</evidence>
<reference evidence="6" key="1">
    <citation type="submission" date="2021-03" db="EMBL/GenBank/DDBJ databases">
        <title>Alkalibacter marinus sp. nov., isolated from tidal flat sediment.</title>
        <authorList>
            <person name="Namirimu T."/>
            <person name="Yang J.-A."/>
            <person name="Yang S.-H."/>
            <person name="Kim Y.-J."/>
            <person name="Kwon K.K."/>
        </authorList>
    </citation>
    <scope>NUCLEOTIDE SEQUENCE</scope>
    <source>
        <strain evidence="6">ES005</strain>
    </source>
</reference>
<dbReference type="SUPFAM" id="SSF53807">
    <property type="entry name" value="Helical backbone' metal receptor"/>
    <property type="match status" value="1"/>
</dbReference>
<dbReference type="GO" id="GO:0030001">
    <property type="term" value="P:metal ion transport"/>
    <property type="evidence" value="ECO:0007669"/>
    <property type="project" value="InterPro"/>
</dbReference>
<dbReference type="Pfam" id="PF01297">
    <property type="entry name" value="ZnuA"/>
    <property type="match status" value="1"/>
</dbReference>
<protein>
    <submittedName>
        <fullName evidence="6">Zinc ABC transporter substrate-binding protein</fullName>
    </submittedName>
</protein>
<gene>
    <name evidence="6" type="ORF">J0B03_08915</name>
</gene>
<feature type="coiled-coil region" evidence="4">
    <location>
        <begin position="190"/>
        <end position="217"/>
    </location>
</feature>
<name>A0A974XGK4_9FIRM</name>
<keyword evidence="4" id="KW-0175">Coiled coil</keyword>
<dbReference type="InterPro" id="IPR050492">
    <property type="entry name" value="Bact_metal-bind_prot9"/>
</dbReference>
<evidence type="ECO:0000313" key="6">
    <source>
        <dbReference type="EMBL" id="QSX07923.1"/>
    </source>
</evidence>
<evidence type="ECO:0000313" key="7">
    <source>
        <dbReference type="Proteomes" id="UP000663499"/>
    </source>
</evidence>
<feature type="chain" id="PRO_5039256808" evidence="5">
    <location>
        <begin position="24"/>
        <end position="319"/>
    </location>
</feature>
<dbReference type="PROSITE" id="PS51257">
    <property type="entry name" value="PROKAR_LIPOPROTEIN"/>
    <property type="match status" value="1"/>
</dbReference>
<evidence type="ECO:0000256" key="2">
    <source>
        <dbReference type="ARBA" id="ARBA00022448"/>
    </source>
</evidence>
<feature type="signal peptide" evidence="5">
    <location>
        <begin position="1"/>
        <end position="23"/>
    </location>
</feature>
<keyword evidence="3 5" id="KW-0732">Signal</keyword>
<keyword evidence="7" id="KW-1185">Reference proteome</keyword>
<dbReference type="RefSeq" id="WP_207299265.1">
    <property type="nucleotide sequence ID" value="NZ_CP071444.1"/>
</dbReference>